<reference evidence="1 2" key="1">
    <citation type="submission" date="2014-04" db="EMBL/GenBank/DDBJ databases">
        <authorList>
            <consortium name="DOE Joint Genome Institute"/>
            <person name="Kuo A."/>
            <person name="Zuccaro A."/>
            <person name="Kohler A."/>
            <person name="Nagy L.G."/>
            <person name="Floudas D."/>
            <person name="Copeland A."/>
            <person name="Barry K.W."/>
            <person name="Cichocki N."/>
            <person name="Veneault-Fourrey C."/>
            <person name="LaButti K."/>
            <person name="Lindquist E.A."/>
            <person name="Lipzen A."/>
            <person name="Lundell T."/>
            <person name="Morin E."/>
            <person name="Murat C."/>
            <person name="Sun H."/>
            <person name="Tunlid A."/>
            <person name="Henrissat B."/>
            <person name="Grigoriev I.V."/>
            <person name="Hibbett D.S."/>
            <person name="Martin F."/>
            <person name="Nordberg H.P."/>
            <person name="Cantor M.N."/>
            <person name="Hua S.X."/>
        </authorList>
    </citation>
    <scope>NUCLEOTIDE SEQUENCE [LARGE SCALE GENOMIC DNA]</scope>
    <source>
        <strain evidence="1 2">MAFF 305830</strain>
    </source>
</reference>
<dbReference type="HOGENOM" id="CLU_921856_0_0_1"/>
<dbReference type="EMBL" id="KN824280">
    <property type="protein sequence ID" value="KIM32250.1"/>
    <property type="molecule type" value="Genomic_DNA"/>
</dbReference>
<reference evidence="2" key="2">
    <citation type="submission" date="2015-01" db="EMBL/GenBank/DDBJ databases">
        <title>Evolutionary Origins and Diversification of the Mycorrhizal Mutualists.</title>
        <authorList>
            <consortium name="DOE Joint Genome Institute"/>
            <consortium name="Mycorrhizal Genomics Consortium"/>
            <person name="Kohler A."/>
            <person name="Kuo A."/>
            <person name="Nagy L.G."/>
            <person name="Floudas D."/>
            <person name="Copeland A."/>
            <person name="Barry K.W."/>
            <person name="Cichocki N."/>
            <person name="Veneault-Fourrey C."/>
            <person name="LaButti K."/>
            <person name="Lindquist E.A."/>
            <person name="Lipzen A."/>
            <person name="Lundell T."/>
            <person name="Morin E."/>
            <person name="Murat C."/>
            <person name="Riley R."/>
            <person name="Ohm R."/>
            <person name="Sun H."/>
            <person name="Tunlid A."/>
            <person name="Henrissat B."/>
            <person name="Grigoriev I.V."/>
            <person name="Hibbett D.S."/>
            <person name="Martin F."/>
        </authorList>
    </citation>
    <scope>NUCLEOTIDE SEQUENCE [LARGE SCALE GENOMIC DNA]</scope>
    <source>
        <strain evidence="2">MAFF 305830</strain>
    </source>
</reference>
<evidence type="ECO:0000313" key="2">
    <source>
        <dbReference type="Proteomes" id="UP000054097"/>
    </source>
</evidence>
<gene>
    <name evidence="1" type="ORF">M408DRAFT_20568</name>
</gene>
<evidence type="ECO:0000313" key="1">
    <source>
        <dbReference type="EMBL" id="KIM32250.1"/>
    </source>
</evidence>
<sequence length="302" mass="34037">MIPPNHLTLINLVCQDIELGPPEDFIGYFTEARLEYLQAIEDPCLQLVVKAVGGSALESLPLPFIDVSSPLKESYTRIARYVFKLQENTDALHTLPLCASLWDFAHEQADQLSTRALGEMNILMRLEKIFQCDVLCPLHFNGDGHILLHVFDKFRRCKPFETMEAFTNISKGAMVLDAPLMILLLPEEHNEVSLTPEGLGPVTGPIDPHCLSYLLNLCKRVKGEQFTLLTLLADLTSRVASNYALAAEDVEAISFCINTALRLSQDHRSVTIIPTVVTRLLECRDRMMDHNRKQLQMPLRLI</sequence>
<dbReference type="Proteomes" id="UP000054097">
    <property type="component" value="Unassembled WGS sequence"/>
</dbReference>
<dbReference type="AlphaFoldDB" id="A0A0C3B5Y9"/>
<accession>A0A0C3B5Y9</accession>
<keyword evidence="2" id="KW-1185">Reference proteome</keyword>
<name>A0A0C3B5Y9_SERVB</name>
<organism evidence="1 2">
    <name type="scientific">Serendipita vermifera MAFF 305830</name>
    <dbReference type="NCBI Taxonomy" id="933852"/>
    <lineage>
        <taxon>Eukaryota</taxon>
        <taxon>Fungi</taxon>
        <taxon>Dikarya</taxon>
        <taxon>Basidiomycota</taxon>
        <taxon>Agaricomycotina</taxon>
        <taxon>Agaricomycetes</taxon>
        <taxon>Sebacinales</taxon>
        <taxon>Serendipitaceae</taxon>
        <taxon>Serendipita</taxon>
    </lineage>
</organism>
<protein>
    <submittedName>
        <fullName evidence="1">Uncharacterized protein</fullName>
    </submittedName>
</protein>
<proteinExistence type="predicted"/>